<keyword evidence="1" id="KW-0732">Signal</keyword>
<dbReference type="SUPFAM" id="SSF53335">
    <property type="entry name" value="S-adenosyl-L-methionine-dependent methyltransferases"/>
    <property type="match status" value="1"/>
</dbReference>
<evidence type="ECO:0000313" key="2">
    <source>
        <dbReference type="EMBL" id="MRW92086.1"/>
    </source>
</evidence>
<accession>A0A6I2L601</accession>
<evidence type="ECO:0000313" key="3">
    <source>
        <dbReference type="Proteomes" id="UP000433309"/>
    </source>
</evidence>
<dbReference type="Proteomes" id="UP000433309">
    <property type="component" value="Unassembled WGS sequence"/>
</dbReference>
<name>A0A6I2L601_9BURK</name>
<feature type="chain" id="PRO_5026342782" description="Methyltransferase domain-containing protein" evidence="1">
    <location>
        <begin position="23"/>
        <end position="280"/>
    </location>
</feature>
<organism evidence="2 3">
    <name type="scientific">Duganella guangzhouensis</name>
    <dbReference type="NCBI Taxonomy" id="2666084"/>
    <lineage>
        <taxon>Bacteria</taxon>
        <taxon>Pseudomonadati</taxon>
        <taxon>Pseudomonadota</taxon>
        <taxon>Betaproteobacteria</taxon>
        <taxon>Burkholderiales</taxon>
        <taxon>Oxalobacteraceae</taxon>
        <taxon>Telluria group</taxon>
        <taxon>Duganella</taxon>
    </lineage>
</organism>
<dbReference type="Gene3D" id="3.40.50.150">
    <property type="entry name" value="Vaccinia Virus protein VP39"/>
    <property type="match status" value="1"/>
</dbReference>
<evidence type="ECO:0000256" key="1">
    <source>
        <dbReference type="SAM" id="SignalP"/>
    </source>
</evidence>
<dbReference type="InterPro" id="IPR029063">
    <property type="entry name" value="SAM-dependent_MTases_sf"/>
</dbReference>
<feature type="signal peptide" evidence="1">
    <location>
        <begin position="1"/>
        <end position="22"/>
    </location>
</feature>
<sequence>MSKDKLLCFFGALMLMPLTVSAQDEPGSQAAQIASIKQRGAVVERAYAKPDAAASLADISPKVHFEAVNPGEPAGDRLGSARRLAAAVVAQDLQAPRSIVDVGSFTGEFLEAFMQRFPLSHGQWTEPVTNNEDNAKARLARFGKNVDYVIGCPGRDISQGCVPQNVDVLLTSWLSIHQNLNGIRRFYQQAASKLPAGGWLINLDHVAVDRSVWTSRLNGAREELASSGINAIVEGPPVHHPEYVTPSLAEQIAGLKDAGFTDVNVVWQRLDTVLLMARKN</sequence>
<dbReference type="AlphaFoldDB" id="A0A6I2L601"/>
<proteinExistence type="predicted"/>
<comment type="caution">
    <text evidence="2">The sequence shown here is derived from an EMBL/GenBank/DDBJ whole genome shotgun (WGS) entry which is preliminary data.</text>
</comment>
<keyword evidence="3" id="KW-1185">Reference proteome</keyword>
<dbReference type="EMBL" id="WKJK01000009">
    <property type="protein sequence ID" value="MRW92086.1"/>
    <property type="molecule type" value="Genomic_DNA"/>
</dbReference>
<gene>
    <name evidence="2" type="ORF">GJ699_18995</name>
</gene>
<dbReference type="RefSeq" id="WP_154379110.1">
    <property type="nucleotide sequence ID" value="NZ_WKJK01000009.1"/>
</dbReference>
<evidence type="ECO:0008006" key="4">
    <source>
        <dbReference type="Google" id="ProtNLM"/>
    </source>
</evidence>
<reference evidence="2 3" key="1">
    <citation type="submission" date="2019-11" db="EMBL/GenBank/DDBJ databases">
        <title>Novel species isolated from a subtropical stream in China.</title>
        <authorList>
            <person name="Lu H."/>
        </authorList>
    </citation>
    <scope>NUCLEOTIDE SEQUENCE [LARGE SCALE GENOMIC DNA]</scope>
    <source>
        <strain evidence="2 3">FT80W</strain>
    </source>
</reference>
<protein>
    <recommendedName>
        <fullName evidence="4">Methyltransferase domain-containing protein</fullName>
    </recommendedName>
</protein>